<dbReference type="NCBIfam" id="TIGR01766">
    <property type="entry name" value="IS200/IS605 family accessory protein TnpB-like domain"/>
    <property type="match status" value="1"/>
</dbReference>
<dbReference type="EMBL" id="BLAY01000096">
    <property type="protein sequence ID" value="GET40645.1"/>
    <property type="molecule type" value="Genomic_DNA"/>
</dbReference>
<keyword evidence="3" id="KW-0217">Developmental protein</keyword>
<accession>A0AAV3XKI5</accession>
<dbReference type="Pfam" id="PF01385">
    <property type="entry name" value="OrfB_IS605"/>
    <property type="match status" value="1"/>
</dbReference>
<name>A0AAV3XKI5_9CYAN</name>
<dbReference type="InterPro" id="IPR051399">
    <property type="entry name" value="RNA-guided_DNA_endo/Transpos"/>
</dbReference>
<dbReference type="GO" id="GO:0003677">
    <property type="term" value="F:DNA binding"/>
    <property type="evidence" value="ECO:0007669"/>
    <property type="project" value="UniProtKB-KW"/>
</dbReference>
<dbReference type="GO" id="GO:0006310">
    <property type="term" value="P:DNA recombination"/>
    <property type="evidence" value="ECO:0007669"/>
    <property type="project" value="UniProtKB-KW"/>
</dbReference>
<gene>
    <name evidence="12" type="ORF">MiSe_54560</name>
</gene>
<feature type="domain" description="Cas12f1-like TNB" evidence="10">
    <location>
        <begin position="301"/>
        <end position="368"/>
    </location>
</feature>
<reference evidence="12" key="1">
    <citation type="submission" date="2019-10" db="EMBL/GenBank/DDBJ databases">
        <title>Draft genome sequece of Microseira wollei NIES-4236.</title>
        <authorList>
            <person name="Yamaguchi H."/>
            <person name="Suzuki S."/>
            <person name="Kawachi M."/>
        </authorList>
    </citation>
    <scope>NUCLEOTIDE SEQUENCE</scope>
    <source>
        <strain evidence="12">NIES-4236</strain>
    </source>
</reference>
<evidence type="ECO:0000259" key="9">
    <source>
        <dbReference type="Pfam" id="PF01385"/>
    </source>
</evidence>
<comment type="similarity">
    <text evidence="1">In the C-terminal section; belongs to the transposase 35 family.</text>
</comment>
<comment type="caution">
    <text evidence="12">The sequence shown here is derived from an EMBL/GenBank/DDBJ whole genome shotgun (WGS) entry which is preliminary data.</text>
</comment>
<dbReference type="InterPro" id="IPR001959">
    <property type="entry name" value="Transposase"/>
</dbReference>
<evidence type="ECO:0000256" key="8">
    <source>
        <dbReference type="ARBA" id="ARBA00023172"/>
    </source>
</evidence>
<evidence type="ECO:0000313" key="13">
    <source>
        <dbReference type="Proteomes" id="UP001050975"/>
    </source>
</evidence>
<keyword evidence="7" id="KW-0238">DNA-binding</keyword>
<keyword evidence="6" id="KW-0862">Zinc</keyword>
<dbReference type="Pfam" id="PF07282">
    <property type="entry name" value="Cas12f1-like_TNB"/>
    <property type="match status" value="1"/>
</dbReference>
<evidence type="ECO:0000256" key="6">
    <source>
        <dbReference type="ARBA" id="ARBA00022833"/>
    </source>
</evidence>
<dbReference type="PROSITE" id="PS00032">
    <property type="entry name" value="ANTENNAPEDIA"/>
    <property type="match status" value="1"/>
</dbReference>
<protein>
    <submittedName>
        <fullName evidence="12">Transposase</fullName>
    </submittedName>
</protein>
<dbReference type="InterPro" id="IPR010095">
    <property type="entry name" value="Cas12f1-like_TNB"/>
</dbReference>
<evidence type="ECO:0000256" key="5">
    <source>
        <dbReference type="ARBA" id="ARBA00022723"/>
    </source>
</evidence>
<keyword evidence="4" id="KW-0815">Transposition</keyword>
<dbReference type="PANTHER" id="PTHR30405">
    <property type="entry name" value="TRANSPOSASE"/>
    <property type="match status" value="1"/>
</dbReference>
<comment type="similarity">
    <text evidence="2">In the N-terminal section; belongs to the transposase 2 family.</text>
</comment>
<dbReference type="Proteomes" id="UP001050975">
    <property type="component" value="Unassembled WGS sequence"/>
</dbReference>
<dbReference type="InterPro" id="IPR001827">
    <property type="entry name" value="Homeobox_Antennapedia_CS"/>
</dbReference>
<dbReference type="NCBIfam" id="NF040570">
    <property type="entry name" value="guided_TnpB"/>
    <property type="match status" value="1"/>
</dbReference>
<evidence type="ECO:0000313" key="12">
    <source>
        <dbReference type="EMBL" id="GET40645.1"/>
    </source>
</evidence>
<feature type="domain" description="Transposase putative helix-turn-helix" evidence="11">
    <location>
        <begin position="15"/>
        <end position="58"/>
    </location>
</feature>
<proteinExistence type="inferred from homology"/>
<organism evidence="12 13">
    <name type="scientific">Microseira wollei NIES-4236</name>
    <dbReference type="NCBI Taxonomy" id="2530354"/>
    <lineage>
        <taxon>Bacteria</taxon>
        <taxon>Bacillati</taxon>
        <taxon>Cyanobacteriota</taxon>
        <taxon>Cyanophyceae</taxon>
        <taxon>Oscillatoriophycideae</taxon>
        <taxon>Aerosakkonematales</taxon>
        <taxon>Aerosakkonemataceae</taxon>
        <taxon>Microseira</taxon>
    </lineage>
</organism>
<evidence type="ECO:0000256" key="7">
    <source>
        <dbReference type="ARBA" id="ARBA00023125"/>
    </source>
</evidence>
<dbReference type="GO" id="GO:0032196">
    <property type="term" value="P:transposition"/>
    <property type="evidence" value="ECO:0007669"/>
    <property type="project" value="UniProtKB-KW"/>
</dbReference>
<keyword evidence="13" id="KW-1185">Reference proteome</keyword>
<evidence type="ECO:0000259" key="11">
    <source>
        <dbReference type="Pfam" id="PF12323"/>
    </source>
</evidence>
<evidence type="ECO:0000256" key="3">
    <source>
        <dbReference type="ARBA" id="ARBA00022473"/>
    </source>
</evidence>
<evidence type="ECO:0000256" key="4">
    <source>
        <dbReference type="ARBA" id="ARBA00022578"/>
    </source>
</evidence>
<dbReference type="AlphaFoldDB" id="A0AAV3XKI5"/>
<dbReference type="RefSeq" id="WP_226586670.1">
    <property type="nucleotide sequence ID" value="NZ_BLAY01000096.1"/>
</dbReference>
<evidence type="ECO:0000256" key="2">
    <source>
        <dbReference type="ARBA" id="ARBA00011044"/>
    </source>
</evidence>
<keyword evidence="8" id="KW-0233">DNA recombination</keyword>
<keyword evidence="5" id="KW-0479">Metal-binding</keyword>
<dbReference type="InterPro" id="IPR021027">
    <property type="entry name" value="Transposase_put_HTH"/>
</dbReference>
<dbReference type="PANTHER" id="PTHR30405:SF25">
    <property type="entry name" value="RNA-GUIDED DNA ENDONUCLEASE INSQ-RELATED"/>
    <property type="match status" value="1"/>
</dbReference>
<evidence type="ECO:0000256" key="1">
    <source>
        <dbReference type="ARBA" id="ARBA00008761"/>
    </source>
</evidence>
<evidence type="ECO:0000259" key="10">
    <source>
        <dbReference type="Pfam" id="PF07282"/>
    </source>
</evidence>
<dbReference type="GO" id="GO:0046872">
    <property type="term" value="F:metal ion binding"/>
    <property type="evidence" value="ECO:0007669"/>
    <property type="project" value="UniProtKB-KW"/>
</dbReference>
<feature type="domain" description="Probable transposase IS891/IS1136/IS1341" evidence="9">
    <location>
        <begin position="176"/>
        <end position="288"/>
    </location>
</feature>
<sequence length="383" mass="43150">MLQWRRLKLPTTFVLTSLKTKLKLTDAQAVLMAKHAGIARYNFNWGLGTWIALYSEGLKPNALTLKQFFNNHVKPVYPWMKEQGICQKVTQYAFAHLGRAFKNFFAGKASYPKFKKKGQHDSFTIDASGRPIAVGGTRLKLPTIGWVSTIEGLPHVTTKAFTISFSEEVGNWYISFTYEIEPEITPKSREFVGVDLGVKQLATLSSGVVIANPQALRKARSSQARLQRQLRRKHKGSKRYHRQKLRLASSHQRVKNIRLDATHKVTTYICKNHAVVAIEDLNVSGMMANHKLAGAVADANFYEFRRQIEYKAQRYGSKLVLVSRLPPPSTQLCSGCGEQQPMSLSARVYECSACGFKADRDLNASVNLEHYARMAKPRLDTEG</sequence>
<dbReference type="GO" id="GO:0003700">
    <property type="term" value="F:DNA-binding transcription factor activity"/>
    <property type="evidence" value="ECO:0007669"/>
    <property type="project" value="InterPro"/>
</dbReference>
<dbReference type="Pfam" id="PF12323">
    <property type="entry name" value="HTH_OrfB_IS605"/>
    <property type="match status" value="1"/>
</dbReference>